<organism evidence="1 2">
    <name type="scientific">Anaerocolumna cellulosilytica</name>
    <dbReference type="NCBI Taxonomy" id="433286"/>
    <lineage>
        <taxon>Bacteria</taxon>
        <taxon>Bacillati</taxon>
        <taxon>Bacillota</taxon>
        <taxon>Clostridia</taxon>
        <taxon>Lachnospirales</taxon>
        <taxon>Lachnospiraceae</taxon>
        <taxon>Anaerocolumna</taxon>
    </lineage>
</organism>
<accession>A0A6S6R1J7</accession>
<dbReference type="InterPro" id="IPR050696">
    <property type="entry name" value="FtsA/MreB"/>
</dbReference>
<name>A0A6S6R1J7_9FIRM</name>
<dbReference type="SUPFAM" id="SSF53067">
    <property type="entry name" value="Actin-like ATPase domain"/>
    <property type="match status" value="2"/>
</dbReference>
<evidence type="ECO:0000313" key="2">
    <source>
        <dbReference type="Proteomes" id="UP000515561"/>
    </source>
</evidence>
<dbReference type="InterPro" id="IPR003494">
    <property type="entry name" value="SHS2_FtsA"/>
</dbReference>
<dbReference type="Pfam" id="PF14450">
    <property type="entry name" value="FtsA"/>
    <property type="match status" value="1"/>
</dbReference>
<dbReference type="GO" id="GO:0051301">
    <property type="term" value="P:cell division"/>
    <property type="evidence" value="ECO:0007669"/>
    <property type="project" value="UniProtKB-KW"/>
</dbReference>
<dbReference type="SMART" id="SM00842">
    <property type="entry name" value="FtsA"/>
    <property type="match status" value="1"/>
</dbReference>
<dbReference type="PANTHER" id="PTHR32432:SF3">
    <property type="entry name" value="ETHANOLAMINE UTILIZATION PROTEIN EUTJ"/>
    <property type="match status" value="1"/>
</dbReference>
<dbReference type="EMBL" id="AP023367">
    <property type="protein sequence ID" value="BCJ95209.1"/>
    <property type="molecule type" value="Genomic_DNA"/>
</dbReference>
<dbReference type="InterPro" id="IPR043129">
    <property type="entry name" value="ATPase_NBD"/>
</dbReference>
<dbReference type="PANTHER" id="PTHR32432">
    <property type="entry name" value="CELL DIVISION PROTEIN FTSA-RELATED"/>
    <property type="match status" value="1"/>
</dbReference>
<dbReference type="AlphaFoldDB" id="A0A6S6R1J7"/>
<proteinExistence type="predicted"/>
<sequence>MENKRYPEHLVYGLDIGTRSIVGTVGYRDNSNQFLVVAQCVREHETRAMMDGQIHDIGKVAETILSVTRELEKQTDCKLTEVCIAAAGRVLKTVTVDAEYEFPSETTVNEEHIHSLDLIGVEKAYETLRSDMQEDKINFYCVGYSVIHYYLNGYTIGKLEGHKANRIGTKLLATFLPDEVIDGLYSAVERAGLQVANLTLEPIAAINVAIPEKFRLLNIAMVDVGAGTSDISITKDGSIIAYGMIPSAGDEITEAIVQTYLVEFKAAETIKLSCLKKKKITYKDIMGLSHKITTEEVIENVSEAVRKITKSIAERIIKLNGDKAVSAVFVVGGGGKIPGFITSLAEYLGLQKDRVALRGEEVLGEVTFLQEGIKKDPLLVTPIGICLNFYDQSNNFIFVHVNGERVKLYDNNKLSIVDAAIQIGFPNEKLFPRRGKALEFTINGSKRMARGELGEAALVKLNGEVTGISHRIEQNDKIEIIESTVGRAAEVEVGKLPEYKSTITFVLNDKHISCPKFVEVNGELVSEFYKIKDGDDIQIRNYYTLGQILEFMDLPFRDNILVNHVVAAKDEKVYENFNIQYPIKDEYTYTENQFDDSFEDTRDENLSYNIEEKIADVTPSQVAEVMAAELKTPVVERTGVTNDIYVSINREPIKLSGKEKYIFVDVFDFYPFDLTKAGGSELIITLNGEKTDFTHPIKDSDIIELYWKN</sequence>
<gene>
    <name evidence="1" type="ORF">acsn021_27780</name>
</gene>
<keyword evidence="1" id="KW-0131">Cell cycle</keyword>
<dbReference type="Gene3D" id="3.30.420.40">
    <property type="match status" value="2"/>
</dbReference>
<keyword evidence="2" id="KW-1185">Reference proteome</keyword>
<keyword evidence="1" id="KW-0132">Cell division</keyword>
<dbReference type="Proteomes" id="UP000515561">
    <property type="component" value="Chromosome"/>
</dbReference>
<protein>
    <submittedName>
        <fullName evidence="1">Cell division protein FtsA</fullName>
    </submittedName>
</protein>
<dbReference type="CDD" id="cd24004">
    <property type="entry name" value="ASKHA_NBD_PilM-like"/>
    <property type="match status" value="1"/>
</dbReference>
<dbReference type="KEGG" id="acel:acsn021_27780"/>
<dbReference type="RefSeq" id="WP_184093865.1">
    <property type="nucleotide sequence ID" value="NZ_AP023367.1"/>
</dbReference>
<reference evidence="1 2" key="1">
    <citation type="journal article" date="2016" name="Int. J. Syst. Evol. Microbiol.">
        <title>Descriptions of Anaerotaenia torta gen. nov., sp. nov. and Anaerocolumna cellulosilytica gen. nov., sp. nov. isolated from a methanogenic reactor of cattle waste.</title>
        <authorList>
            <person name="Uek A."/>
            <person name="Ohtaki Y."/>
            <person name="Kaku N."/>
            <person name="Ueki K."/>
        </authorList>
    </citation>
    <scope>NUCLEOTIDE SEQUENCE [LARGE SCALE GENOMIC DNA]</scope>
    <source>
        <strain evidence="1 2">SN021</strain>
    </source>
</reference>
<evidence type="ECO:0000313" key="1">
    <source>
        <dbReference type="EMBL" id="BCJ95209.1"/>
    </source>
</evidence>